<sequence>MKSIQSRLFLMLLIFIILPYFLTVFFIYGYTKKLVEQHELEVSRNQMEKASNELEQYFEDLVGLPYVTYRNPDLFRIFEDGFQDSIYFNPITVKNSIETFYLMRNEIRQIRFYIDKSKESFTVYNAMVSTRKYQPDLVKESSIKKLYHSHSKYLIEPPHPIENYNDAAIVPQSDNTVVLTIHHKVMDVLSNKFLGIITLDIDLKTYARLCNSLVQNDKESVLLVNSENQVMYASDRHLIGKPVPTNLLTSIQQSGVKTGKEIILSRTLSGPLRQWKLVKITPEQVIFHDVRQTAYTNILVGIGVGFLGLLMIGIISYMITRPIKLLSRKVQSIEAGNMDVPFNDNGQDEIGHLEKHIKEMMNRINLHIAREYKLEIENRNNQLRALKSQVNPHFLFNALQTIGAVALRFNSPNVYGLVTSLSKMMRYSIRANQWVLVREEVDYIKTYLSLQVERFGNEWTYTIHLDETILDLTIPSMTLQPLVENFFKHCYEEGFYDAQLNIYGEIQGELLCLVVENNGSSITFEELQILRKNIYTKPNEGSYSAEHIGLKNIHDRLVLNYGIKAGLEIDTNQGQGFIVRLMIPVESKFASQKLEIM</sequence>
<dbReference type="SUPFAM" id="SSF55874">
    <property type="entry name" value="ATPase domain of HSP90 chaperone/DNA topoisomerase II/histidine kinase"/>
    <property type="match status" value="1"/>
</dbReference>
<dbReference type="PROSITE" id="PS50885">
    <property type="entry name" value="HAMP"/>
    <property type="match status" value="1"/>
</dbReference>
<dbReference type="SMART" id="SM00304">
    <property type="entry name" value="HAMP"/>
    <property type="match status" value="1"/>
</dbReference>
<accession>A0A2N5HVN8</accession>
<evidence type="ECO:0000256" key="3">
    <source>
        <dbReference type="ARBA" id="ARBA00022553"/>
    </source>
</evidence>
<evidence type="ECO:0000259" key="7">
    <source>
        <dbReference type="PROSITE" id="PS50885"/>
    </source>
</evidence>
<dbReference type="Proteomes" id="UP000234950">
    <property type="component" value="Unassembled WGS sequence"/>
</dbReference>
<dbReference type="PANTHER" id="PTHR34220">
    <property type="entry name" value="SENSOR HISTIDINE KINASE YPDA"/>
    <property type="match status" value="1"/>
</dbReference>
<feature type="domain" description="HAMP" evidence="7">
    <location>
        <begin position="317"/>
        <end position="369"/>
    </location>
</feature>
<dbReference type="InterPro" id="IPR036890">
    <property type="entry name" value="HATPase_C_sf"/>
</dbReference>
<evidence type="ECO:0000313" key="8">
    <source>
        <dbReference type="EMBL" id="PLS09588.1"/>
    </source>
</evidence>
<dbReference type="GO" id="GO:0000155">
    <property type="term" value="F:phosphorelay sensor kinase activity"/>
    <property type="evidence" value="ECO:0007669"/>
    <property type="project" value="InterPro"/>
</dbReference>
<evidence type="ECO:0000256" key="4">
    <source>
        <dbReference type="ARBA" id="ARBA00022679"/>
    </source>
</evidence>
<feature type="transmembrane region" description="Helical" evidence="6">
    <location>
        <begin position="298"/>
        <end position="319"/>
    </location>
</feature>
<keyword evidence="6" id="KW-0812">Transmembrane</keyword>
<keyword evidence="2" id="KW-1003">Cell membrane</keyword>
<dbReference type="InterPro" id="IPR003660">
    <property type="entry name" value="HAMP_dom"/>
</dbReference>
<evidence type="ECO:0000256" key="2">
    <source>
        <dbReference type="ARBA" id="ARBA00022475"/>
    </source>
</evidence>
<gene>
    <name evidence="8" type="ORF">CVD27_01745</name>
</gene>
<dbReference type="RefSeq" id="WP_101646172.1">
    <property type="nucleotide sequence ID" value="NZ_PGVE01000012.1"/>
</dbReference>
<keyword evidence="3" id="KW-0597">Phosphoprotein</keyword>
<dbReference type="Pfam" id="PF00672">
    <property type="entry name" value="HAMP"/>
    <property type="match status" value="1"/>
</dbReference>
<dbReference type="SUPFAM" id="SSF158472">
    <property type="entry name" value="HAMP domain-like"/>
    <property type="match status" value="1"/>
</dbReference>
<comment type="subcellular location">
    <subcellularLocation>
        <location evidence="1">Cell membrane</location>
        <topology evidence="1">Multi-pass membrane protein</topology>
    </subcellularLocation>
</comment>
<dbReference type="Gene3D" id="3.30.450.20">
    <property type="entry name" value="PAS domain"/>
    <property type="match status" value="2"/>
</dbReference>
<dbReference type="EMBL" id="PGVE01000012">
    <property type="protein sequence ID" value="PLS09588.1"/>
    <property type="molecule type" value="Genomic_DNA"/>
</dbReference>
<keyword evidence="8" id="KW-0418">Kinase</keyword>
<dbReference type="Gene3D" id="3.30.565.10">
    <property type="entry name" value="Histidine kinase-like ATPase, C-terminal domain"/>
    <property type="match status" value="1"/>
</dbReference>
<keyword evidence="9" id="KW-1185">Reference proteome</keyword>
<proteinExistence type="predicted"/>
<dbReference type="Gene3D" id="1.10.8.500">
    <property type="entry name" value="HAMP domain in histidine kinase"/>
    <property type="match status" value="1"/>
</dbReference>
<name>A0A2N5HVN8_9BACI</name>
<dbReference type="AlphaFoldDB" id="A0A2N5HVN8"/>
<keyword evidence="4" id="KW-0808">Transferase</keyword>
<evidence type="ECO:0000256" key="6">
    <source>
        <dbReference type="SAM" id="Phobius"/>
    </source>
</evidence>
<reference evidence="8 9" key="1">
    <citation type="submission" date="2017-11" db="EMBL/GenBank/DDBJ databases">
        <title>Comparitive Functional Genomics of Dry Heat Resistant strains isolated from the Viking Spacecraft.</title>
        <authorList>
            <person name="Seuylemezian A."/>
            <person name="Cooper K."/>
            <person name="Vaishampayan P."/>
        </authorList>
    </citation>
    <scope>NUCLEOTIDE SEQUENCE [LARGE SCALE GENOMIC DNA]</scope>
    <source>
        <strain evidence="8 9">V32-6</strain>
    </source>
</reference>
<dbReference type="OrthoDB" id="9776552at2"/>
<dbReference type="InterPro" id="IPR050640">
    <property type="entry name" value="Bact_2-comp_sensor_kinase"/>
</dbReference>
<dbReference type="CDD" id="cd06225">
    <property type="entry name" value="HAMP"/>
    <property type="match status" value="1"/>
</dbReference>
<protein>
    <submittedName>
        <fullName evidence="8">Histidine kinase</fullName>
    </submittedName>
</protein>
<evidence type="ECO:0000313" key="9">
    <source>
        <dbReference type="Proteomes" id="UP000234950"/>
    </source>
</evidence>
<dbReference type="Pfam" id="PF06580">
    <property type="entry name" value="His_kinase"/>
    <property type="match status" value="1"/>
</dbReference>
<dbReference type="GO" id="GO:0005886">
    <property type="term" value="C:plasma membrane"/>
    <property type="evidence" value="ECO:0007669"/>
    <property type="project" value="UniProtKB-SubCell"/>
</dbReference>
<comment type="caution">
    <text evidence="8">The sequence shown here is derived from an EMBL/GenBank/DDBJ whole genome shotgun (WGS) entry which is preliminary data.</text>
</comment>
<keyword evidence="5 6" id="KW-0472">Membrane</keyword>
<feature type="transmembrane region" description="Helical" evidence="6">
    <location>
        <begin position="7"/>
        <end position="30"/>
    </location>
</feature>
<organism evidence="8 9">
    <name type="scientific">Neobacillus cucumis</name>
    <dbReference type="NCBI Taxonomy" id="1740721"/>
    <lineage>
        <taxon>Bacteria</taxon>
        <taxon>Bacillati</taxon>
        <taxon>Bacillota</taxon>
        <taxon>Bacilli</taxon>
        <taxon>Bacillales</taxon>
        <taxon>Bacillaceae</taxon>
        <taxon>Neobacillus</taxon>
    </lineage>
</organism>
<keyword evidence="6" id="KW-1133">Transmembrane helix</keyword>
<evidence type="ECO:0000256" key="1">
    <source>
        <dbReference type="ARBA" id="ARBA00004651"/>
    </source>
</evidence>
<evidence type="ECO:0000256" key="5">
    <source>
        <dbReference type="ARBA" id="ARBA00023136"/>
    </source>
</evidence>
<dbReference type="PANTHER" id="PTHR34220:SF7">
    <property type="entry name" value="SENSOR HISTIDINE KINASE YPDA"/>
    <property type="match status" value="1"/>
</dbReference>
<dbReference type="InterPro" id="IPR010559">
    <property type="entry name" value="Sig_transdc_His_kin_internal"/>
</dbReference>